<comment type="caution">
    <text evidence="2">The sequence shown here is derived from an EMBL/GenBank/DDBJ whole genome shotgun (WGS) entry which is preliminary data.</text>
</comment>
<dbReference type="AlphaFoldDB" id="A0A163DPT8"/>
<dbReference type="Pfam" id="PF07027">
    <property type="entry name" value="DUF1318"/>
    <property type="match status" value="1"/>
</dbReference>
<feature type="chain" id="PRO_5007842349" description="Amine metabolic protein ydbL" evidence="1">
    <location>
        <begin position="22"/>
        <end position="107"/>
    </location>
</feature>
<proteinExistence type="predicted"/>
<protein>
    <recommendedName>
        <fullName evidence="4">Amine metabolic protein ydbL</fullName>
    </recommendedName>
</protein>
<dbReference type="OrthoDB" id="9798130at2"/>
<reference evidence="3" key="1">
    <citation type="submission" date="2016-01" db="EMBL/GenBank/DDBJ databases">
        <title>Draft genome of Chromobacterium sp. F49.</title>
        <authorList>
            <person name="Hong K.W."/>
        </authorList>
    </citation>
    <scope>NUCLEOTIDE SEQUENCE [LARGE SCALE GENOMIC DNA]</scope>
    <source>
        <strain evidence="3">CN10</strain>
    </source>
</reference>
<accession>A0A163DPT8</accession>
<evidence type="ECO:0008006" key="4">
    <source>
        <dbReference type="Google" id="ProtNLM"/>
    </source>
</evidence>
<feature type="signal peptide" evidence="1">
    <location>
        <begin position="1"/>
        <end position="21"/>
    </location>
</feature>
<name>A0A163DPT8_9NEIS</name>
<keyword evidence="1" id="KW-0732">Signal</keyword>
<dbReference type="PIRSF" id="PIRSF025560">
    <property type="entry name" value="UCP025560"/>
    <property type="match status" value="1"/>
</dbReference>
<organism evidence="2 3">
    <name type="scientific">Crenobacter luteus</name>
    <dbReference type="NCBI Taxonomy" id="1452487"/>
    <lineage>
        <taxon>Bacteria</taxon>
        <taxon>Pseudomonadati</taxon>
        <taxon>Pseudomonadota</taxon>
        <taxon>Betaproteobacteria</taxon>
        <taxon>Neisseriales</taxon>
        <taxon>Neisseriaceae</taxon>
        <taxon>Crenobacter</taxon>
    </lineage>
</organism>
<dbReference type="RefSeq" id="WP_066609537.1">
    <property type="nucleotide sequence ID" value="NZ_LQQU01000003.1"/>
</dbReference>
<dbReference type="InterPro" id="IPR008309">
    <property type="entry name" value="YdbL"/>
</dbReference>
<sequence length="107" mass="11312">MKTTKLLLTMLLLVCSAWAMALDLDSAKSQGLVGEQPNGYLGVVKATPDAVALAADINAKRRAAYEAIARKNGATLDQVAILAGQKAIEKTAPGTYVKTPDGQWIKK</sequence>
<dbReference type="Proteomes" id="UP000076625">
    <property type="component" value="Unassembled WGS sequence"/>
</dbReference>
<keyword evidence="3" id="KW-1185">Reference proteome</keyword>
<dbReference type="EMBL" id="LQQU01000003">
    <property type="protein sequence ID" value="KZE35116.1"/>
    <property type="molecule type" value="Genomic_DNA"/>
</dbReference>
<evidence type="ECO:0000256" key="1">
    <source>
        <dbReference type="SAM" id="SignalP"/>
    </source>
</evidence>
<dbReference type="STRING" id="1452487.AVW16_04850"/>
<gene>
    <name evidence="2" type="ORF">AVW16_04850</name>
</gene>
<evidence type="ECO:0000313" key="2">
    <source>
        <dbReference type="EMBL" id="KZE35116.1"/>
    </source>
</evidence>
<evidence type="ECO:0000313" key="3">
    <source>
        <dbReference type="Proteomes" id="UP000076625"/>
    </source>
</evidence>